<dbReference type="InterPro" id="IPR044974">
    <property type="entry name" value="Disease_R_plants"/>
</dbReference>
<dbReference type="GO" id="GO:0051707">
    <property type="term" value="P:response to other organism"/>
    <property type="evidence" value="ECO:0007669"/>
    <property type="project" value="UniProtKB-ARBA"/>
</dbReference>
<protein>
    <recommendedName>
        <fullName evidence="4">TIR domain-containing protein</fullName>
    </recommendedName>
</protein>
<dbReference type="InterPro" id="IPR035897">
    <property type="entry name" value="Toll_tir_struct_dom_sf"/>
</dbReference>
<dbReference type="SUPFAM" id="SSF52200">
    <property type="entry name" value="Toll/Interleukin receptor TIR domain"/>
    <property type="match status" value="2"/>
</dbReference>
<dbReference type="InterPro" id="IPR055414">
    <property type="entry name" value="LRR_R13L4/SHOC2-like"/>
</dbReference>
<feature type="domain" description="TIR" evidence="4">
    <location>
        <begin position="1137"/>
        <end position="1313"/>
    </location>
</feature>
<dbReference type="PANTHER" id="PTHR11017:SF559">
    <property type="entry name" value="DISEASE RESISTANCE PROTEIN CHL1"/>
    <property type="match status" value="1"/>
</dbReference>
<dbReference type="GO" id="GO:0043531">
    <property type="term" value="F:ADP binding"/>
    <property type="evidence" value="ECO:0007669"/>
    <property type="project" value="InterPro"/>
</dbReference>
<evidence type="ECO:0000256" key="2">
    <source>
        <dbReference type="ARBA" id="ARBA00022737"/>
    </source>
</evidence>
<evidence type="ECO:0000259" key="4">
    <source>
        <dbReference type="PROSITE" id="PS50104"/>
    </source>
</evidence>
<dbReference type="FunFam" id="3.40.50.10140:FF:000007">
    <property type="entry name" value="Disease resistance protein (TIR-NBS-LRR class)"/>
    <property type="match status" value="2"/>
</dbReference>
<gene>
    <name evidence="5" type="ORF">FSB_LOCUS24135</name>
</gene>
<accession>A0A2N9G9P7</accession>
<dbReference type="SUPFAM" id="SSF52058">
    <property type="entry name" value="L domain-like"/>
    <property type="match status" value="2"/>
</dbReference>
<evidence type="ECO:0000256" key="1">
    <source>
        <dbReference type="ARBA" id="ARBA00022614"/>
    </source>
</evidence>
<dbReference type="Gene3D" id="3.80.10.10">
    <property type="entry name" value="Ribonuclease Inhibitor"/>
    <property type="match status" value="5"/>
</dbReference>
<dbReference type="Pfam" id="PF00931">
    <property type="entry name" value="NB-ARC"/>
    <property type="match status" value="1"/>
</dbReference>
<dbReference type="InterPro" id="IPR000157">
    <property type="entry name" value="TIR_dom"/>
</dbReference>
<dbReference type="InterPro" id="IPR027417">
    <property type="entry name" value="P-loop_NTPase"/>
</dbReference>
<name>A0A2N9G9P7_FAGSY</name>
<evidence type="ECO:0000256" key="3">
    <source>
        <dbReference type="ARBA" id="ARBA00023027"/>
    </source>
</evidence>
<dbReference type="InterPro" id="IPR003591">
    <property type="entry name" value="Leu-rich_rpt_typical-subtyp"/>
</dbReference>
<dbReference type="PROSITE" id="PS50104">
    <property type="entry name" value="TIR"/>
    <property type="match status" value="2"/>
</dbReference>
<dbReference type="GO" id="GO:0006952">
    <property type="term" value="P:defense response"/>
    <property type="evidence" value="ECO:0007669"/>
    <property type="project" value="UniProtKB-KW"/>
</dbReference>
<dbReference type="PRINTS" id="PR00364">
    <property type="entry name" value="DISEASERSIST"/>
</dbReference>
<proteinExistence type="predicted"/>
<dbReference type="EMBL" id="OIVN01001652">
    <property type="protein sequence ID" value="SPC96253.1"/>
    <property type="molecule type" value="Genomic_DNA"/>
</dbReference>
<keyword evidence="3" id="KW-0520">NAD</keyword>
<dbReference type="GO" id="GO:0007165">
    <property type="term" value="P:signal transduction"/>
    <property type="evidence" value="ECO:0007669"/>
    <property type="project" value="InterPro"/>
</dbReference>
<dbReference type="InterPro" id="IPR002182">
    <property type="entry name" value="NB-ARC"/>
</dbReference>
<dbReference type="PANTHER" id="PTHR11017">
    <property type="entry name" value="LEUCINE-RICH REPEAT-CONTAINING PROTEIN"/>
    <property type="match status" value="1"/>
</dbReference>
<keyword evidence="2" id="KW-0677">Repeat</keyword>
<dbReference type="SMART" id="SM00255">
    <property type="entry name" value="TIR"/>
    <property type="match status" value="2"/>
</dbReference>
<dbReference type="Gene3D" id="3.40.50.300">
    <property type="entry name" value="P-loop containing nucleotide triphosphate hydrolases"/>
    <property type="match status" value="1"/>
</dbReference>
<reference evidence="5" key="1">
    <citation type="submission" date="2018-02" db="EMBL/GenBank/DDBJ databases">
        <authorList>
            <person name="Cohen D.B."/>
            <person name="Kent A.D."/>
        </authorList>
    </citation>
    <scope>NUCLEOTIDE SEQUENCE</scope>
</reference>
<dbReference type="Pfam" id="PF23598">
    <property type="entry name" value="LRR_14"/>
    <property type="match status" value="3"/>
</dbReference>
<keyword evidence="1" id="KW-0433">Leucine-rich repeat</keyword>
<dbReference type="SUPFAM" id="SSF52540">
    <property type="entry name" value="P-loop containing nucleoside triphosphate hydrolases"/>
    <property type="match status" value="1"/>
</dbReference>
<dbReference type="InterPro" id="IPR032675">
    <property type="entry name" value="LRR_dom_sf"/>
</dbReference>
<dbReference type="SMART" id="SM00369">
    <property type="entry name" value="LRR_TYP"/>
    <property type="match status" value="13"/>
</dbReference>
<dbReference type="SUPFAM" id="SSF52047">
    <property type="entry name" value="RNI-like"/>
    <property type="match status" value="2"/>
</dbReference>
<evidence type="ECO:0000313" key="5">
    <source>
        <dbReference type="EMBL" id="SPC96253.1"/>
    </source>
</evidence>
<feature type="domain" description="TIR" evidence="4">
    <location>
        <begin position="23"/>
        <end position="191"/>
    </location>
</feature>
<sequence length="1428" mass="160090">MDVTASSSSPTSSSSTSSSTARWKYDVFLSFRGEDTRNTFTDLIYDALITKGINTFKDDEKLEKGKAISFLFKAIEESRFAIVIFSKDYASSTWCLDELAKIVQCEKEMGMTILPVFYDVEPSDVRPGKKEGTFALALIELEKRFKDKVKTWRAALTHVSYISGWLVMERPLSQIIQGIVGQISRHLSYEFSEVTEGLVGIDSRVVELESCLAVGLNDVRFIGIWAMGGMGKTTLASVVYHMVSQEFEACSFIRDVRDVSKTEGGLLKLQQKLISEILKEKTLMIEDTSKGVLLIKRRFHHKRVILVLDDVDQPNQLKMLAWKHDWFGPGSRIIITTRDAHLLKQRKVDEIYEVKGLIDKDAHHLFFLNAFGKEDVPNDYLELSKDFLNYASGLPLALEVLGSFLFGKSIDEWKKLPSSVGGLTSLTSLDLKNCRNLVCLPSTICNLRSLKRLHLSGCSKFDNLPENLGNLEGLTNLNLSETSIKELPSSVEGLTSLSSLDLGNCKHLVCLPSTICNLRSLKRLYLSGCSKFDNLPENLGNLEGLTKLNLSKTFIKELPSSVEGLTSLTSLDLTDCRHLVCLPSTICNLRSLEDLCLSECFYFENLPENLGNLEGLTNLNLSETAIKELPSSVEGLTRLTSLDLEKCRRLRCLPGTICNLRSLKRLRLSGCFYFVDLPENLGNLEGLPDLNLSGTVIEELPSSIEGLTGLTSLDLENCKRLVRLPSTICNLRSLKRLRLSGCSNFNNLPENLGNIESLTNLNLSGTSIKELPSSIEGLTGLTSLDLENCKHLVRLPSTICNLRSLKSLGLSGCSNFDNLPENLGNIESLPNLNLSGTSIKELPSSIEGLTSLTSLDLENCKHLVCLPSTICNLRSLKSLRLSGCSNFDNLPENLGNLEGLTNLNLSETSIKELPSSVEGLTSLSSLDLGNCKHLVCLPSTICNLRSLKRLHLSGCSKFDNLPENLGNLEDCRHLVCLPSTICNLRSLEDLCLSECFYFENLLENLGNLEEKCRRLRCLPSIICNLRSLKSLRLSGCSNFDNLPENLGNLEGLPNLNLSGTSIKKLPSSIKGLTSLTSLDLKRESNYALRKALENYALRKALEIYIVIQYIRTYIFPMALMGVTASSSFPSSSSTARWKYDVFLSFRGEDTRKTFTDLIYDALRQKGINTFKDDKDLEKGETISQELSKAIEESRSAIVILSKNYASSTWCLDELTKIIHCKEEMGMRVLPVFYDVEPSHVRKQLGTFAQAFIEHEERFKENIEKVEKWRAALSHVGNLAGWTVMNRYIVRQECPNEPGKRSRLWLYKDIDNMLKRNTGTEAVRAIDVRNSYLEENEADWNPEAFSKLCNLEFLRIHNICLKHGPQDLPNNLRILDWSKYPSKCLPVSFHPNELVQLHLPHSNIERLWIGMKICDQLKFIDLTELLESD</sequence>
<organism evidence="5">
    <name type="scientific">Fagus sylvatica</name>
    <name type="common">Beechnut</name>
    <dbReference type="NCBI Taxonomy" id="28930"/>
    <lineage>
        <taxon>Eukaryota</taxon>
        <taxon>Viridiplantae</taxon>
        <taxon>Streptophyta</taxon>
        <taxon>Embryophyta</taxon>
        <taxon>Tracheophyta</taxon>
        <taxon>Spermatophyta</taxon>
        <taxon>Magnoliopsida</taxon>
        <taxon>eudicotyledons</taxon>
        <taxon>Gunneridae</taxon>
        <taxon>Pentapetalae</taxon>
        <taxon>rosids</taxon>
        <taxon>fabids</taxon>
        <taxon>Fagales</taxon>
        <taxon>Fagaceae</taxon>
        <taxon>Fagus</taxon>
    </lineage>
</organism>
<dbReference type="Gene3D" id="3.40.50.10140">
    <property type="entry name" value="Toll/interleukin-1 receptor homology (TIR) domain"/>
    <property type="match status" value="2"/>
</dbReference>
<dbReference type="Pfam" id="PF01582">
    <property type="entry name" value="TIR"/>
    <property type="match status" value="2"/>
</dbReference>